<dbReference type="AlphaFoldDB" id="A0A1H3RQJ4"/>
<dbReference type="RefSeq" id="WP_090794481.1">
    <property type="nucleotide sequence ID" value="NZ_BOND01000021.1"/>
</dbReference>
<dbReference type="Proteomes" id="UP000199632">
    <property type="component" value="Unassembled WGS sequence"/>
</dbReference>
<proteinExistence type="predicted"/>
<evidence type="ECO:0000259" key="1">
    <source>
        <dbReference type="Pfam" id="PF01636"/>
    </source>
</evidence>
<dbReference type="CDD" id="cd05155">
    <property type="entry name" value="APH_ChoK_like_1"/>
    <property type="match status" value="1"/>
</dbReference>
<dbReference type="InterPro" id="IPR051678">
    <property type="entry name" value="AGP_Transferase"/>
</dbReference>
<dbReference type="Pfam" id="PF01636">
    <property type="entry name" value="APH"/>
    <property type="match status" value="1"/>
</dbReference>
<name>A0A1H3RQJ4_9ACTN</name>
<dbReference type="PANTHER" id="PTHR21310">
    <property type="entry name" value="AMINOGLYCOSIDE PHOSPHOTRANSFERASE-RELATED-RELATED"/>
    <property type="match status" value="1"/>
</dbReference>
<dbReference type="OrthoDB" id="9797603at2"/>
<reference evidence="3" key="1">
    <citation type="submission" date="2016-10" db="EMBL/GenBank/DDBJ databases">
        <authorList>
            <person name="Varghese N."/>
            <person name="Submissions S."/>
        </authorList>
    </citation>
    <scope>NUCLEOTIDE SEQUENCE [LARGE SCALE GENOMIC DNA]</scope>
    <source>
        <strain evidence="3">DSM 44718</strain>
    </source>
</reference>
<dbReference type="SUPFAM" id="SSF56112">
    <property type="entry name" value="Protein kinase-like (PK-like)"/>
    <property type="match status" value="1"/>
</dbReference>
<evidence type="ECO:0000313" key="3">
    <source>
        <dbReference type="Proteomes" id="UP000199632"/>
    </source>
</evidence>
<sequence length="302" mass="32491">MHAGEFPISAELVAKLVAAQFPEWSGRPLTRVTSSGTVNVLFRLGDDLVVRLPRVDWSLGDIETEATWLPWLAPRLPVTIPTPVAAGAPGEGYPWPWAIYRWLPGAVPVEGRLADPLGLAADLAEFVKAMRAVDRVALPGSPPAAYRGGGHSLLDETARNALDGLGGQLDADTLAAAREAWAADLAVPDYAGPPVWLHADLMPGNLLVDPRGRLTAVIDFGTLGVGDPSCDLIVAWNLLTPEARAAFRAALDVDEPTWRRGRGRSLAMALGSLVYYHETNPPFADNARYVIREVLCDLSRSR</sequence>
<keyword evidence="2" id="KW-0808">Transferase</keyword>
<dbReference type="Gene3D" id="3.30.200.20">
    <property type="entry name" value="Phosphorylase Kinase, domain 1"/>
    <property type="match status" value="1"/>
</dbReference>
<keyword evidence="2" id="KW-0418">Kinase</keyword>
<protein>
    <submittedName>
        <fullName evidence="2">Predicted kinase, aminoglycoside phosphotransferase (APT) family</fullName>
    </submittedName>
</protein>
<evidence type="ECO:0000313" key="2">
    <source>
        <dbReference type="EMBL" id="SDZ27159.1"/>
    </source>
</evidence>
<dbReference type="PANTHER" id="PTHR21310:SF42">
    <property type="entry name" value="BIFUNCTIONAL AAC_APH"/>
    <property type="match status" value="1"/>
</dbReference>
<dbReference type="InterPro" id="IPR002575">
    <property type="entry name" value="Aminoglycoside_PTrfase"/>
</dbReference>
<dbReference type="GO" id="GO:0016301">
    <property type="term" value="F:kinase activity"/>
    <property type="evidence" value="ECO:0007669"/>
    <property type="project" value="UniProtKB-KW"/>
</dbReference>
<feature type="domain" description="Aminoglycoside phosphotransferase" evidence="1">
    <location>
        <begin position="34"/>
        <end position="262"/>
    </location>
</feature>
<gene>
    <name evidence="2" type="ORF">SAMN05421684_4023</name>
</gene>
<dbReference type="STRING" id="137265.SAMN05421684_4023"/>
<dbReference type="Gene3D" id="3.90.1200.10">
    <property type="match status" value="1"/>
</dbReference>
<dbReference type="InterPro" id="IPR011009">
    <property type="entry name" value="Kinase-like_dom_sf"/>
</dbReference>
<dbReference type="EMBL" id="FNQB01000002">
    <property type="protein sequence ID" value="SDZ27159.1"/>
    <property type="molecule type" value="Genomic_DNA"/>
</dbReference>
<keyword evidence="3" id="KW-1185">Reference proteome</keyword>
<accession>A0A1H3RQJ4</accession>
<organism evidence="2 3">
    <name type="scientific">Asanoa ishikariensis</name>
    <dbReference type="NCBI Taxonomy" id="137265"/>
    <lineage>
        <taxon>Bacteria</taxon>
        <taxon>Bacillati</taxon>
        <taxon>Actinomycetota</taxon>
        <taxon>Actinomycetes</taxon>
        <taxon>Micromonosporales</taxon>
        <taxon>Micromonosporaceae</taxon>
        <taxon>Asanoa</taxon>
    </lineage>
</organism>